<dbReference type="Gene3D" id="3.90.1150.10">
    <property type="entry name" value="Aspartate Aminotransferase, domain 1"/>
    <property type="match status" value="1"/>
</dbReference>
<protein>
    <submittedName>
        <fullName evidence="8">O-acetylhomoserine sulfhydrylase</fullName>
    </submittedName>
</protein>
<dbReference type="SUPFAM" id="SSF53383">
    <property type="entry name" value="PLP-dependent transferases"/>
    <property type="match status" value="1"/>
</dbReference>
<feature type="compositionally biased region" description="Basic and acidic residues" evidence="7">
    <location>
        <begin position="1"/>
        <end position="19"/>
    </location>
</feature>
<dbReference type="GO" id="GO:0003961">
    <property type="term" value="F:O-acetylhomoserine aminocarboxypropyltransferase activity"/>
    <property type="evidence" value="ECO:0007669"/>
    <property type="project" value="TreeGrafter"/>
</dbReference>
<dbReference type="OrthoDB" id="9780685at2"/>
<organism evidence="8 9">
    <name type="scientific">Actinocorallia herbida</name>
    <dbReference type="NCBI Taxonomy" id="58109"/>
    <lineage>
        <taxon>Bacteria</taxon>
        <taxon>Bacillati</taxon>
        <taxon>Actinomycetota</taxon>
        <taxon>Actinomycetes</taxon>
        <taxon>Streptosporangiales</taxon>
        <taxon>Thermomonosporaceae</taxon>
        <taxon>Actinocorallia</taxon>
    </lineage>
</organism>
<dbReference type="NCBIfam" id="TIGR01326">
    <property type="entry name" value="OAH_OAS_sulfhy"/>
    <property type="match status" value="1"/>
</dbReference>
<dbReference type="PIRSF" id="PIRSF001434">
    <property type="entry name" value="CGS"/>
    <property type="match status" value="1"/>
</dbReference>
<dbReference type="InterPro" id="IPR015424">
    <property type="entry name" value="PyrdxlP-dep_Trfase"/>
</dbReference>
<reference evidence="8 9" key="1">
    <citation type="submission" date="2018-11" db="EMBL/GenBank/DDBJ databases">
        <title>Sequencing the genomes of 1000 actinobacteria strains.</title>
        <authorList>
            <person name="Klenk H.-P."/>
        </authorList>
    </citation>
    <scope>NUCLEOTIDE SEQUENCE [LARGE SCALE GENOMIC DNA]</scope>
    <source>
        <strain evidence="8 9">DSM 44254</strain>
    </source>
</reference>
<dbReference type="InterPro" id="IPR006235">
    <property type="entry name" value="OAc-hSer/O-AcSer_sulfhydrylase"/>
</dbReference>
<dbReference type="GO" id="GO:0005737">
    <property type="term" value="C:cytoplasm"/>
    <property type="evidence" value="ECO:0007669"/>
    <property type="project" value="TreeGrafter"/>
</dbReference>
<dbReference type="Pfam" id="PF01053">
    <property type="entry name" value="Cys_Met_Meta_PP"/>
    <property type="match status" value="1"/>
</dbReference>
<dbReference type="Proteomes" id="UP000272400">
    <property type="component" value="Unassembled WGS sequence"/>
</dbReference>
<evidence type="ECO:0000256" key="2">
    <source>
        <dbReference type="ARBA" id="ARBA00009077"/>
    </source>
</evidence>
<dbReference type="GO" id="GO:0030170">
    <property type="term" value="F:pyridoxal phosphate binding"/>
    <property type="evidence" value="ECO:0007669"/>
    <property type="project" value="InterPro"/>
</dbReference>
<dbReference type="InterPro" id="IPR015422">
    <property type="entry name" value="PyrdxlP-dep_Trfase_small"/>
</dbReference>
<evidence type="ECO:0000313" key="9">
    <source>
        <dbReference type="Proteomes" id="UP000272400"/>
    </source>
</evidence>
<dbReference type="InterPro" id="IPR054542">
    <property type="entry name" value="Cys_met_metab_PP"/>
</dbReference>
<name>A0A3N1CX48_9ACTN</name>
<dbReference type="Gene3D" id="3.40.640.10">
    <property type="entry name" value="Type I PLP-dependent aspartate aminotransferase-like (Major domain)"/>
    <property type="match status" value="1"/>
</dbReference>
<dbReference type="GO" id="GO:0019346">
    <property type="term" value="P:transsulfuration"/>
    <property type="evidence" value="ECO:0007669"/>
    <property type="project" value="InterPro"/>
</dbReference>
<evidence type="ECO:0000256" key="5">
    <source>
        <dbReference type="PIRSR" id="PIRSR001434-2"/>
    </source>
</evidence>
<accession>A0A3N1CX48</accession>
<dbReference type="CDD" id="cd00614">
    <property type="entry name" value="CGS_like"/>
    <property type="match status" value="1"/>
</dbReference>
<dbReference type="PROSITE" id="PS00868">
    <property type="entry name" value="CYS_MET_METAB_PP"/>
    <property type="match status" value="1"/>
</dbReference>
<dbReference type="GO" id="GO:0004124">
    <property type="term" value="F:cysteine synthase activity"/>
    <property type="evidence" value="ECO:0007669"/>
    <property type="project" value="TreeGrafter"/>
</dbReference>
<evidence type="ECO:0000256" key="6">
    <source>
        <dbReference type="RuleBase" id="RU362118"/>
    </source>
</evidence>
<dbReference type="GO" id="GO:0071269">
    <property type="term" value="P:L-homocysteine biosynthetic process"/>
    <property type="evidence" value="ECO:0007669"/>
    <property type="project" value="TreeGrafter"/>
</dbReference>
<feature type="region of interest" description="Disordered" evidence="7">
    <location>
        <begin position="1"/>
        <end position="32"/>
    </location>
</feature>
<comment type="cofactor">
    <cofactor evidence="1 6">
        <name>pyridoxal 5'-phosphate</name>
        <dbReference type="ChEBI" id="CHEBI:597326"/>
    </cofactor>
</comment>
<dbReference type="EMBL" id="RJKE01000001">
    <property type="protein sequence ID" value="ROO85879.1"/>
    <property type="molecule type" value="Genomic_DNA"/>
</dbReference>
<evidence type="ECO:0000256" key="7">
    <source>
        <dbReference type="SAM" id="MobiDB-lite"/>
    </source>
</evidence>
<dbReference type="RefSeq" id="WP_123665334.1">
    <property type="nucleotide sequence ID" value="NZ_RJKE01000001.1"/>
</dbReference>
<dbReference type="InterPro" id="IPR000277">
    <property type="entry name" value="Cys/Met-Metab_PyrdxlP-dep_enz"/>
</dbReference>
<keyword evidence="4 5" id="KW-0663">Pyridoxal phosphate</keyword>
<keyword evidence="3" id="KW-0808">Transferase</keyword>
<evidence type="ECO:0000256" key="1">
    <source>
        <dbReference type="ARBA" id="ARBA00001933"/>
    </source>
</evidence>
<dbReference type="GO" id="GO:0006535">
    <property type="term" value="P:cysteine biosynthetic process from serine"/>
    <property type="evidence" value="ECO:0007669"/>
    <property type="project" value="TreeGrafter"/>
</dbReference>
<comment type="similarity">
    <text evidence="2 6">Belongs to the trans-sulfuration enzymes family.</text>
</comment>
<comment type="caution">
    <text evidence="8">The sequence shown here is derived from an EMBL/GenBank/DDBJ whole genome shotgun (WGS) entry which is preliminary data.</text>
</comment>
<proteinExistence type="inferred from homology"/>
<sequence length="445" mass="47643">MTDTPRAEEAREFGFETRQLHAGQRPDPNTGARAVPIFQTTSYVFEDPESAAAYFNLQEYGNTYSRIMNPTVAVFEERVANLEGGVGAVAFASGIAAQAAALFTLLEPGDHVVSSSALYGGTVNQLKHLLRKLSVELTWVDPDDPDAWRKAVRPNTKAFYGETIGNPSGNVLDVAALAEVAHEHGVPLIVDNTFATPYLCRPIEWGADIVVHSATKFLGGHGTSIGGIVVESGEFDWSNGRFPVIADPSPAYHGLKFHETFGTYGYLMKLRAETLRDLGAALSPFNAFLFLQGLETLSLRMDRHVANALAVAEFLEGHPLASNVTHPGLPSSRYRPLVDKYLPLGAGAVFSFDCAGGREGGQDLIRGVSLWSHLANVGDAKSLIIHPASTTHRQLGDAELRAAGVGPGTVRLSVGTESVADLIWDLEQGFAHAAATSAEGKAQPR</sequence>
<feature type="modified residue" description="N6-(pyridoxal phosphate)lysine" evidence="5">
    <location>
        <position position="216"/>
    </location>
</feature>
<dbReference type="AlphaFoldDB" id="A0A3N1CX48"/>
<keyword evidence="9" id="KW-1185">Reference proteome</keyword>
<dbReference type="FunFam" id="3.40.640.10:FF:000035">
    <property type="entry name" value="O-succinylhomoserine sulfhydrylase"/>
    <property type="match status" value="1"/>
</dbReference>
<dbReference type="InterPro" id="IPR015421">
    <property type="entry name" value="PyrdxlP-dep_Trfase_major"/>
</dbReference>
<evidence type="ECO:0000256" key="4">
    <source>
        <dbReference type="ARBA" id="ARBA00022898"/>
    </source>
</evidence>
<evidence type="ECO:0000313" key="8">
    <source>
        <dbReference type="EMBL" id="ROO85879.1"/>
    </source>
</evidence>
<dbReference type="PANTHER" id="PTHR43797:SF2">
    <property type="entry name" value="HOMOCYSTEINE_CYSTEINE SYNTHASE"/>
    <property type="match status" value="1"/>
</dbReference>
<gene>
    <name evidence="8" type="ORF">EDD29_3431</name>
</gene>
<evidence type="ECO:0000256" key="3">
    <source>
        <dbReference type="ARBA" id="ARBA00022679"/>
    </source>
</evidence>
<dbReference type="PANTHER" id="PTHR43797">
    <property type="entry name" value="HOMOCYSTEINE/CYSTEINE SYNTHASE"/>
    <property type="match status" value="1"/>
</dbReference>